<evidence type="ECO:0000313" key="3">
    <source>
        <dbReference type="Proteomes" id="UP000612362"/>
    </source>
</evidence>
<dbReference type="Proteomes" id="UP000612362">
    <property type="component" value="Unassembled WGS sequence"/>
</dbReference>
<dbReference type="InterPro" id="IPR036291">
    <property type="entry name" value="NAD(P)-bd_dom_sf"/>
</dbReference>
<evidence type="ECO:0000313" key="2">
    <source>
        <dbReference type="EMBL" id="GHO45745.1"/>
    </source>
</evidence>
<dbReference type="InterPro" id="IPR051604">
    <property type="entry name" value="Ergot_Alk_Oxidoreductase"/>
</dbReference>
<dbReference type="PANTHER" id="PTHR43162">
    <property type="match status" value="1"/>
</dbReference>
<accession>A0A8J3MS60</accession>
<sequence>MILVTGANGLAGSAMIREFARQSYPVKALVRSRRSAQALEALTAVDLVEGDMLHPETLTNALSGVDRVLLISSPNQQMMETQCTFIDAAKKAGVRHIIKLSGVTTSLDSSFLFSRMHAEISRYLEQSGLGWTFLRPSQFMTEYLREVPTIVAERAFFLPFEEAKLAPVDLEDIAKAAFALLTQPEHEGKTYMMSGPEALNMTEIAEQISLATGSTVRYVNISPEERKQAQLTAGIPAYIVDALDMQSSLRREGNGEEVVHLETHTTLGIRPTPFAEFAHRHAADFLGTSAWGAAQNGQKHPLDLRTLPSA</sequence>
<dbReference type="PANTHER" id="PTHR43162:SF1">
    <property type="entry name" value="PRESTALK A DIFFERENTIATION PROTEIN A"/>
    <property type="match status" value="1"/>
</dbReference>
<name>A0A8J3MS60_9CHLR</name>
<feature type="domain" description="NmrA-like" evidence="1">
    <location>
        <begin position="2"/>
        <end position="277"/>
    </location>
</feature>
<dbReference type="Pfam" id="PF05368">
    <property type="entry name" value="NmrA"/>
    <property type="match status" value="1"/>
</dbReference>
<dbReference type="SUPFAM" id="SSF51735">
    <property type="entry name" value="NAD(P)-binding Rossmann-fold domains"/>
    <property type="match status" value="1"/>
</dbReference>
<dbReference type="RefSeq" id="WP_220195175.1">
    <property type="nucleotide sequence ID" value="NZ_BNJF01000002.1"/>
</dbReference>
<gene>
    <name evidence="2" type="ORF">KSX_39080</name>
</gene>
<dbReference type="Gene3D" id="3.90.25.10">
    <property type="entry name" value="UDP-galactose 4-epimerase, domain 1"/>
    <property type="match status" value="1"/>
</dbReference>
<reference evidence="2" key="1">
    <citation type="submission" date="2020-10" db="EMBL/GenBank/DDBJ databases">
        <title>Taxonomic study of unclassified bacteria belonging to the class Ktedonobacteria.</title>
        <authorList>
            <person name="Yabe S."/>
            <person name="Wang C.M."/>
            <person name="Zheng Y."/>
            <person name="Sakai Y."/>
            <person name="Cavaletti L."/>
            <person name="Monciardini P."/>
            <person name="Donadio S."/>
        </authorList>
    </citation>
    <scope>NUCLEOTIDE SEQUENCE</scope>
    <source>
        <strain evidence="2">SOSP1-1</strain>
    </source>
</reference>
<keyword evidence="3" id="KW-1185">Reference proteome</keyword>
<dbReference type="InterPro" id="IPR008030">
    <property type="entry name" value="NmrA-like"/>
</dbReference>
<evidence type="ECO:0000259" key="1">
    <source>
        <dbReference type="Pfam" id="PF05368"/>
    </source>
</evidence>
<dbReference type="CDD" id="cd05269">
    <property type="entry name" value="TMR_SDR_a"/>
    <property type="match status" value="1"/>
</dbReference>
<dbReference type="Gene3D" id="3.40.50.720">
    <property type="entry name" value="NAD(P)-binding Rossmann-like Domain"/>
    <property type="match status" value="1"/>
</dbReference>
<organism evidence="2 3">
    <name type="scientific">Ktedonospora formicarum</name>
    <dbReference type="NCBI Taxonomy" id="2778364"/>
    <lineage>
        <taxon>Bacteria</taxon>
        <taxon>Bacillati</taxon>
        <taxon>Chloroflexota</taxon>
        <taxon>Ktedonobacteria</taxon>
        <taxon>Ktedonobacterales</taxon>
        <taxon>Ktedonobacteraceae</taxon>
        <taxon>Ktedonospora</taxon>
    </lineage>
</organism>
<dbReference type="EMBL" id="BNJF01000002">
    <property type="protein sequence ID" value="GHO45745.1"/>
    <property type="molecule type" value="Genomic_DNA"/>
</dbReference>
<protein>
    <submittedName>
        <fullName evidence="2">NAD(P)-dependent oxidoreductase</fullName>
    </submittedName>
</protein>
<comment type="caution">
    <text evidence="2">The sequence shown here is derived from an EMBL/GenBank/DDBJ whole genome shotgun (WGS) entry which is preliminary data.</text>
</comment>
<dbReference type="AlphaFoldDB" id="A0A8J3MS60"/>
<proteinExistence type="predicted"/>